<sequence length="1297" mass="145854">MAGQEPWHPSAQENGQGLSQSLPPPPHARQPFQSQQAGHSVLPPPSALGSSGSRNQGYYPSLPSISGLGNSGPQHSGYNLPSLSTTPSTQMNHPSQSPSMSQTPLPSLSSSVVVQQQAMMASPPSTNAQVPAPQQQQQPQAPGQPQQLAGPSPIGQHQATAALSITQGAPASQNHLSAAAAGSAAQQIAAYRPLNVKDALSYLDQVKVQFQNQPDVYNRFLDIMKDFKSQSIDTPGVIDRVSTLFSGHPNLIQGFNTFLPPGYRIECSSDPSDPNPIRVTTPMGTTTRPDGQLPAYDQSRSWQSEAYPYGADAHAAGTNSMSQLQAVANGTRQAAPAEQKRLGGPVEFNHAISYVNKIKNRFASQPDIYKNFLEILQTYQREQKPIADVYAQVTMLFRDAPDLLDDFKQFLPEAAHQRSVSSPDSGVYQPVTRLPPVGNFAPPSVPKEKKKRTAQSAMIDAGQVPITAQSVPSVDIQAAQSNLRSTGGKKVKLTPKVDAHAVSPTLTPMIPEPLPPPERQYPSAEELAFFDRVKKFIGNKQTYNEFLKLLNLFSQDIIDKNLLVEKAEGFIGGNRDLIEWFKRCVNYDGGTLSIENIPYKKHQLELSLCKSYGPSYRLLPKSETHQPCSGRDEMCWEVLNDEWVSHPTWASEDSGFVAHRKNQFEEVLHRIEEERHEYDHNVEGNLRTVQILEPIANRISNMTLEEKAEFRLAPGLGHSSKSIYQRIIKKVYDRERGQEVIDAVHENPGVAVPIVLKRLKQKDEEWKRAQREWNKVWRETEARVFYKSLDHQGLTFKQADKKTLTTKFLVNEIDMIKKEQLNKKLNPLTPGPKYQIQCDFENSDIVNDVIRLLNCHLEHSTTFSTSDREKMDGFVKAFIPLFFGISLPESVEETPDESQTNSGDEDTDSSISAIKRSRPIKDGDLLRDVLKKTRHGRPKHVKDEDNSREATPDVSTDATPYPEGPDELQVPEAAEKAQIWIQHVTKEQHPDGLDVPNPDGKRTKFNIFANTTIYCFFRLFHILYKRLQEVKDLEAEISADISARKSVEFAKELGLISDKIQDMGLAFTGENCYGELLEMCEKLIEGDLEHQWFEESLRQAYRNRAFRIYTVDKVVQAIAKHVHTIISDAKCSEIIMLYDRDRRLPKTTPREQIVYRLQVQTILGADENVFRLELNESTSTLSIQLIDQDDLTLNDAASAEEKWKYYLTSFVMSAPTEGVPVSKVRMPFLRRHIPQDEAESDDNSESGWKSKTYSKSGLRVRICMNTYKMFFEENTEDVFVRLGLKQYKKLPWKIDNI</sequence>
<keyword evidence="2" id="KW-1185">Reference proteome</keyword>
<comment type="caution">
    <text evidence="1">The sequence shown here is derived from an EMBL/GenBank/DDBJ whole genome shotgun (WGS) entry which is preliminary data.</text>
</comment>
<gene>
    <name evidence="1" type="ORF">V1525DRAFT_431715</name>
</gene>
<accession>A0ACC3T3L7</accession>
<evidence type="ECO:0000313" key="1">
    <source>
        <dbReference type="EMBL" id="KAK9238513.1"/>
    </source>
</evidence>
<proteinExistence type="predicted"/>
<dbReference type="EMBL" id="MU971355">
    <property type="protein sequence ID" value="KAK9238513.1"/>
    <property type="molecule type" value="Genomic_DNA"/>
</dbReference>
<evidence type="ECO:0000313" key="2">
    <source>
        <dbReference type="Proteomes" id="UP001433508"/>
    </source>
</evidence>
<organism evidence="1 2">
    <name type="scientific">Lipomyces kononenkoae</name>
    <name type="common">Yeast</name>
    <dbReference type="NCBI Taxonomy" id="34357"/>
    <lineage>
        <taxon>Eukaryota</taxon>
        <taxon>Fungi</taxon>
        <taxon>Dikarya</taxon>
        <taxon>Ascomycota</taxon>
        <taxon>Saccharomycotina</taxon>
        <taxon>Lipomycetes</taxon>
        <taxon>Lipomycetales</taxon>
        <taxon>Lipomycetaceae</taxon>
        <taxon>Lipomyces</taxon>
    </lineage>
</organism>
<protein>
    <submittedName>
        <fullName evidence="1">Uncharacterized protein</fullName>
    </submittedName>
</protein>
<dbReference type="Proteomes" id="UP001433508">
    <property type="component" value="Unassembled WGS sequence"/>
</dbReference>
<name>A0ACC3T3L7_LIPKO</name>
<reference evidence="2" key="1">
    <citation type="journal article" date="2024" name="Front. Bioeng. Biotechnol.">
        <title>Genome-scale model development and genomic sequencing of the oleaginous clade Lipomyces.</title>
        <authorList>
            <person name="Czajka J.J."/>
            <person name="Han Y."/>
            <person name="Kim J."/>
            <person name="Mondo S.J."/>
            <person name="Hofstad B.A."/>
            <person name="Robles A."/>
            <person name="Haridas S."/>
            <person name="Riley R."/>
            <person name="LaButti K."/>
            <person name="Pangilinan J."/>
            <person name="Andreopoulos W."/>
            <person name="Lipzen A."/>
            <person name="Yan J."/>
            <person name="Wang M."/>
            <person name="Ng V."/>
            <person name="Grigoriev I.V."/>
            <person name="Spatafora J.W."/>
            <person name="Magnuson J.K."/>
            <person name="Baker S.E."/>
            <person name="Pomraning K.R."/>
        </authorList>
    </citation>
    <scope>NUCLEOTIDE SEQUENCE [LARGE SCALE GENOMIC DNA]</scope>
    <source>
        <strain evidence="2">CBS 7786</strain>
    </source>
</reference>